<evidence type="ECO:0000313" key="3">
    <source>
        <dbReference type="Proteomes" id="UP000618733"/>
    </source>
</evidence>
<name>A0A934QAZ1_9MICO</name>
<keyword evidence="3" id="KW-1185">Reference proteome</keyword>
<proteinExistence type="predicted"/>
<gene>
    <name evidence="2" type="ORF">JD292_03045</name>
</gene>
<feature type="domain" description="YdhG-like" evidence="1">
    <location>
        <begin position="27"/>
        <end position="129"/>
    </location>
</feature>
<organism evidence="2 3">
    <name type="scientific">Leucobacter edaphi</name>
    <dbReference type="NCBI Taxonomy" id="2796472"/>
    <lineage>
        <taxon>Bacteria</taxon>
        <taxon>Bacillati</taxon>
        <taxon>Actinomycetota</taxon>
        <taxon>Actinomycetes</taxon>
        <taxon>Micrococcales</taxon>
        <taxon>Microbacteriaceae</taxon>
        <taxon>Leucobacter</taxon>
    </lineage>
</organism>
<accession>A0A934QAZ1</accession>
<protein>
    <submittedName>
        <fullName evidence="2">DUF1801 domain-containing protein</fullName>
    </submittedName>
</protein>
<dbReference type="AlphaFoldDB" id="A0A934QAZ1"/>
<dbReference type="InterPro" id="IPR014922">
    <property type="entry name" value="YdhG-like"/>
</dbReference>
<dbReference type="Pfam" id="PF08818">
    <property type="entry name" value="DUF1801"/>
    <property type="match status" value="1"/>
</dbReference>
<dbReference type="RefSeq" id="WP_200131252.1">
    <property type="nucleotide sequence ID" value="NZ_JAEHOI010000002.1"/>
</dbReference>
<evidence type="ECO:0000313" key="2">
    <source>
        <dbReference type="EMBL" id="MBK0421058.1"/>
    </source>
</evidence>
<reference evidence="2" key="1">
    <citation type="submission" date="2020-12" db="EMBL/GenBank/DDBJ databases">
        <title>Leucobacter sp. CAS2, isolated from Chromium sludge.</title>
        <authorList>
            <person name="Xu Z."/>
        </authorList>
    </citation>
    <scope>NUCLEOTIDE SEQUENCE</scope>
    <source>
        <strain evidence="2">CSA2</strain>
    </source>
</reference>
<evidence type="ECO:0000259" key="1">
    <source>
        <dbReference type="Pfam" id="PF08818"/>
    </source>
</evidence>
<dbReference type="Proteomes" id="UP000618733">
    <property type="component" value="Unassembled WGS sequence"/>
</dbReference>
<comment type="caution">
    <text evidence="2">The sequence shown here is derived from an EMBL/GenBank/DDBJ whole genome shotgun (WGS) entry which is preliminary data.</text>
</comment>
<dbReference type="EMBL" id="JAEHOI010000002">
    <property type="protein sequence ID" value="MBK0421058.1"/>
    <property type="molecule type" value="Genomic_DNA"/>
</dbReference>
<sequence length="142" mass="15504">MGSDVKTHPTGADVAEFLDAAVPAKRRVDGLALAEIFREVTGVEPVMWGPTIVGYGSYRYLSPDGRRTGDWPKVGFSPRKAQLSIYGLKDLPAGAERLPALGKYTEGAGCVYVRKLEDIDLDVLRELIAIAWTRQDDPRLGS</sequence>